<evidence type="ECO:0000259" key="6">
    <source>
        <dbReference type="PROSITE" id="PS51387"/>
    </source>
</evidence>
<dbReference type="Gene3D" id="3.30.43.10">
    <property type="entry name" value="Uridine Diphospho-n-acetylenolpyruvylglucosamine Reductase, domain 2"/>
    <property type="match status" value="1"/>
</dbReference>
<dbReference type="InterPro" id="IPR012951">
    <property type="entry name" value="BBE"/>
</dbReference>
<reference evidence="8" key="1">
    <citation type="submission" date="2016-10" db="EMBL/GenBank/DDBJ databases">
        <authorList>
            <person name="Varghese N."/>
            <person name="Submissions S."/>
        </authorList>
    </citation>
    <scope>NUCLEOTIDE SEQUENCE [LARGE SCALE GENOMIC DNA]</scope>
    <source>
        <strain evidence="8">CGMCC 1.7062</strain>
    </source>
</reference>
<name>A0A1H5U5T6_9VIBR</name>
<dbReference type="Proteomes" id="UP000236721">
    <property type="component" value="Unassembled WGS sequence"/>
</dbReference>
<dbReference type="InterPro" id="IPR016167">
    <property type="entry name" value="FAD-bd_PCMH_sub1"/>
</dbReference>
<gene>
    <name evidence="7" type="ORF">SAMN04488244_1035</name>
</gene>
<dbReference type="AlphaFoldDB" id="A0A1H5U5T6"/>
<dbReference type="GO" id="GO:0071949">
    <property type="term" value="F:FAD binding"/>
    <property type="evidence" value="ECO:0007669"/>
    <property type="project" value="InterPro"/>
</dbReference>
<dbReference type="InterPro" id="IPR016166">
    <property type="entry name" value="FAD-bd_PCMH"/>
</dbReference>
<dbReference type="PROSITE" id="PS51387">
    <property type="entry name" value="FAD_PCMH"/>
    <property type="match status" value="1"/>
</dbReference>
<keyword evidence="5" id="KW-0560">Oxidoreductase</keyword>
<dbReference type="PANTHER" id="PTHR42973">
    <property type="entry name" value="BINDING OXIDOREDUCTASE, PUTATIVE (AFU_ORTHOLOGUE AFUA_1G17690)-RELATED"/>
    <property type="match status" value="1"/>
</dbReference>
<evidence type="ECO:0000256" key="1">
    <source>
        <dbReference type="ARBA" id="ARBA00001974"/>
    </source>
</evidence>
<dbReference type="InterPro" id="IPR006093">
    <property type="entry name" value="Oxy_OxRdtase_FAD_BS"/>
</dbReference>
<sequence>MGNIEKLDAGELKSQLDGDLLLPADADYEEVRQIWNAMIDRKPGMIARCQSSDDVVKAVNFARENELLVSVRGGGHNIAGNALCDNGLMIDLSPMTQVEVNSDTKRAIVDPGCTLKDVDTATLKYGLAIPVGINSTTGIAGLTLGGGFGWLSRKYGMTIDSLIAVTVVTADGRTLRASETENADLFWGLRGGGGNFGIVTQFEYQLHPVGPDVLSGLIVFPFHQAKSVITQLARFTESAPEELSVWMVARKAPPLPFLPEEVHGKEIVALALCYVGDPAEGEKLIEPLRQFGTPHGEHVGVQPFAEWQQAFDPLLTPGARNYWKSHNFTQLSGDAINAVIDYAGKLPSDQCEIFIASIGCATGKPAPESMAYSCRDANYVLNVHARWDSAEEDQSCIHWAREFFNDTKPFASGGAYVNFLTQDESERVESAYGPTYARLQEVKKTYDPTNFFRMNQNIKPA</sequence>
<evidence type="ECO:0000313" key="8">
    <source>
        <dbReference type="Proteomes" id="UP000236721"/>
    </source>
</evidence>
<dbReference type="OrthoDB" id="9775082at2"/>
<dbReference type="InterPro" id="IPR006094">
    <property type="entry name" value="Oxid_FAD_bind_N"/>
</dbReference>
<evidence type="ECO:0000256" key="2">
    <source>
        <dbReference type="ARBA" id="ARBA00005466"/>
    </source>
</evidence>
<protein>
    <submittedName>
        <fullName evidence="7">FAD/FMN-containing dehydrogenase</fullName>
    </submittedName>
</protein>
<comment type="cofactor">
    <cofactor evidence="1">
        <name>FAD</name>
        <dbReference type="ChEBI" id="CHEBI:57692"/>
    </cofactor>
</comment>
<feature type="domain" description="FAD-binding PCMH-type" evidence="6">
    <location>
        <begin position="39"/>
        <end position="209"/>
    </location>
</feature>
<dbReference type="RefSeq" id="WP_103878990.1">
    <property type="nucleotide sequence ID" value="NZ_FNVG01000003.1"/>
</dbReference>
<proteinExistence type="inferred from homology"/>
<dbReference type="Gene3D" id="3.40.462.20">
    <property type="match status" value="1"/>
</dbReference>
<dbReference type="Pfam" id="PF08031">
    <property type="entry name" value="BBE"/>
    <property type="match status" value="1"/>
</dbReference>
<evidence type="ECO:0000256" key="3">
    <source>
        <dbReference type="ARBA" id="ARBA00022630"/>
    </source>
</evidence>
<dbReference type="InterPro" id="IPR050416">
    <property type="entry name" value="FAD-linked_Oxidoreductase"/>
</dbReference>
<accession>A0A1H5U5T6</accession>
<dbReference type="EMBL" id="FNVG01000003">
    <property type="protein sequence ID" value="SEF69661.1"/>
    <property type="molecule type" value="Genomic_DNA"/>
</dbReference>
<comment type="similarity">
    <text evidence="2">Belongs to the oxygen-dependent FAD-linked oxidoreductase family.</text>
</comment>
<evidence type="ECO:0000256" key="4">
    <source>
        <dbReference type="ARBA" id="ARBA00022827"/>
    </source>
</evidence>
<evidence type="ECO:0000256" key="5">
    <source>
        <dbReference type="ARBA" id="ARBA00023002"/>
    </source>
</evidence>
<dbReference type="PROSITE" id="PS00862">
    <property type="entry name" value="OX2_COVAL_FAD"/>
    <property type="match status" value="1"/>
</dbReference>
<evidence type="ECO:0000313" key="7">
    <source>
        <dbReference type="EMBL" id="SEF69661.1"/>
    </source>
</evidence>
<dbReference type="InterPro" id="IPR016169">
    <property type="entry name" value="FAD-bd_PCMH_sub2"/>
</dbReference>
<dbReference type="InterPro" id="IPR036318">
    <property type="entry name" value="FAD-bd_PCMH-like_sf"/>
</dbReference>
<keyword evidence="8" id="KW-1185">Reference proteome</keyword>
<dbReference type="PANTHER" id="PTHR42973:SF39">
    <property type="entry name" value="FAD-BINDING PCMH-TYPE DOMAIN-CONTAINING PROTEIN"/>
    <property type="match status" value="1"/>
</dbReference>
<keyword evidence="4" id="KW-0274">FAD</keyword>
<dbReference type="SUPFAM" id="SSF56176">
    <property type="entry name" value="FAD-binding/transporter-associated domain-like"/>
    <property type="match status" value="1"/>
</dbReference>
<organism evidence="7 8">
    <name type="scientific">Vibrio hangzhouensis</name>
    <dbReference type="NCBI Taxonomy" id="462991"/>
    <lineage>
        <taxon>Bacteria</taxon>
        <taxon>Pseudomonadati</taxon>
        <taxon>Pseudomonadota</taxon>
        <taxon>Gammaproteobacteria</taxon>
        <taxon>Vibrionales</taxon>
        <taxon>Vibrionaceae</taxon>
        <taxon>Vibrio</taxon>
    </lineage>
</organism>
<dbReference type="GO" id="GO:0016491">
    <property type="term" value="F:oxidoreductase activity"/>
    <property type="evidence" value="ECO:0007669"/>
    <property type="project" value="UniProtKB-KW"/>
</dbReference>
<dbReference type="Pfam" id="PF01565">
    <property type="entry name" value="FAD_binding_4"/>
    <property type="match status" value="1"/>
</dbReference>
<keyword evidence="3" id="KW-0285">Flavoprotein</keyword>
<dbReference type="Gene3D" id="3.30.465.10">
    <property type="match status" value="1"/>
</dbReference>